<name>A0A2P2QGP8_RHIMU</name>
<dbReference type="AlphaFoldDB" id="A0A2P2QGP8"/>
<sequence length="30" mass="3483">MSWSEEGKSVQCVGHLSLRWYVLTLSCNLR</sequence>
<accession>A0A2P2QGP8</accession>
<evidence type="ECO:0000313" key="1">
    <source>
        <dbReference type="EMBL" id="MBX66202.1"/>
    </source>
</evidence>
<protein>
    <submittedName>
        <fullName evidence="1">Uncharacterized protein</fullName>
    </submittedName>
</protein>
<proteinExistence type="predicted"/>
<reference evidence="1" key="1">
    <citation type="submission" date="2018-02" db="EMBL/GenBank/DDBJ databases">
        <title>Rhizophora mucronata_Transcriptome.</title>
        <authorList>
            <person name="Meera S.P."/>
            <person name="Sreeshan A."/>
            <person name="Augustine A."/>
        </authorList>
    </citation>
    <scope>NUCLEOTIDE SEQUENCE</scope>
    <source>
        <tissue evidence="1">Leaf</tissue>
    </source>
</reference>
<organism evidence="1">
    <name type="scientific">Rhizophora mucronata</name>
    <name type="common">Asiatic mangrove</name>
    <dbReference type="NCBI Taxonomy" id="61149"/>
    <lineage>
        <taxon>Eukaryota</taxon>
        <taxon>Viridiplantae</taxon>
        <taxon>Streptophyta</taxon>
        <taxon>Embryophyta</taxon>
        <taxon>Tracheophyta</taxon>
        <taxon>Spermatophyta</taxon>
        <taxon>Magnoliopsida</taxon>
        <taxon>eudicotyledons</taxon>
        <taxon>Gunneridae</taxon>
        <taxon>Pentapetalae</taxon>
        <taxon>rosids</taxon>
        <taxon>fabids</taxon>
        <taxon>Malpighiales</taxon>
        <taxon>Rhizophoraceae</taxon>
        <taxon>Rhizophora</taxon>
    </lineage>
</organism>
<dbReference type="EMBL" id="GGEC01085718">
    <property type="protein sequence ID" value="MBX66202.1"/>
    <property type="molecule type" value="Transcribed_RNA"/>
</dbReference>